<keyword evidence="1" id="KW-1133">Transmembrane helix</keyword>
<dbReference type="OrthoDB" id="2556122at2759"/>
<evidence type="ECO:0000313" key="3">
    <source>
        <dbReference type="Proteomes" id="UP000193560"/>
    </source>
</evidence>
<keyword evidence="1" id="KW-0812">Transmembrane</keyword>
<evidence type="ECO:0000313" key="2">
    <source>
        <dbReference type="EMBL" id="ORZ21694.1"/>
    </source>
</evidence>
<dbReference type="PANTHER" id="PTHR28049">
    <property type="entry name" value="TRANSMEMBRANE PROTEIN YOR223W"/>
    <property type="match status" value="1"/>
</dbReference>
<dbReference type="Proteomes" id="UP000193560">
    <property type="component" value="Unassembled WGS sequence"/>
</dbReference>
<comment type="caution">
    <text evidence="2">The sequence shown here is derived from an EMBL/GenBank/DDBJ whole genome shotgun (WGS) entry which is preliminary data.</text>
</comment>
<dbReference type="GO" id="GO:0044695">
    <property type="term" value="C:Dsc E3 ubiquitin ligase complex"/>
    <property type="evidence" value="ECO:0007669"/>
    <property type="project" value="InterPro"/>
</dbReference>
<dbReference type="InterPro" id="IPR045226">
    <property type="entry name" value="Dsc3"/>
</dbReference>
<dbReference type="AlphaFoldDB" id="A0A1X2IT68"/>
<evidence type="ECO:0000256" key="1">
    <source>
        <dbReference type="SAM" id="Phobius"/>
    </source>
</evidence>
<feature type="transmembrane region" description="Helical" evidence="1">
    <location>
        <begin position="20"/>
        <end position="37"/>
    </location>
</feature>
<sequence length="199" mass="22719">MSITKPADIHIKWSNMQNLVLMLSPLGMIYNAIYCFLENKHLRLIHNGRLLDDITHLNDYQIGNLPVGNSKREVPEPAPVFIHRSLSNYTSKQRSTRNQPQLLTPLGFDRLTEAGLSEENVRNIHRKNESSEQAIYLDEQWMDSTGETLLDGTVHSTSKELVYGLMLVFFLGAIKQCLIDDIQLVRKTIQYLVSSFTSS</sequence>
<accession>A0A1X2IT68</accession>
<organism evidence="2 3">
    <name type="scientific">Absidia repens</name>
    <dbReference type="NCBI Taxonomy" id="90262"/>
    <lineage>
        <taxon>Eukaryota</taxon>
        <taxon>Fungi</taxon>
        <taxon>Fungi incertae sedis</taxon>
        <taxon>Mucoromycota</taxon>
        <taxon>Mucoromycotina</taxon>
        <taxon>Mucoromycetes</taxon>
        <taxon>Mucorales</taxon>
        <taxon>Cunninghamellaceae</taxon>
        <taxon>Absidia</taxon>
    </lineage>
</organism>
<name>A0A1X2IT68_9FUNG</name>
<reference evidence="2 3" key="1">
    <citation type="submission" date="2016-07" db="EMBL/GenBank/DDBJ databases">
        <title>Pervasive Adenine N6-methylation of Active Genes in Fungi.</title>
        <authorList>
            <consortium name="DOE Joint Genome Institute"/>
            <person name="Mondo S.J."/>
            <person name="Dannebaum R.O."/>
            <person name="Kuo R.C."/>
            <person name="Labutti K."/>
            <person name="Haridas S."/>
            <person name="Kuo A."/>
            <person name="Salamov A."/>
            <person name="Ahrendt S.R."/>
            <person name="Lipzen A."/>
            <person name="Sullivan W."/>
            <person name="Andreopoulos W.B."/>
            <person name="Clum A."/>
            <person name="Lindquist E."/>
            <person name="Daum C."/>
            <person name="Ramamoorthy G.K."/>
            <person name="Gryganskyi A."/>
            <person name="Culley D."/>
            <person name="Magnuson J.K."/>
            <person name="James T.Y."/>
            <person name="O'Malley M.A."/>
            <person name="Stajich J.E."/>
            <person name="Spatafora J.W."/>
            <person name="Visel A."/>
            <person name="Grigoriev I.V."/>
        </authorList>
    </citation>
    <scope>NUCLEOTIDE SEQUENCE [LARGE SCALE GENOMIC DNA]</scope>
    <source>
        <strain evidence="2 3">NRRL 1336</strain>
    </source>
</reference>
<proteinExistence type="predicted"/>
<evidence type="ECO:0008006" key="4">
    <source>
        <dbReference type="Google" id="ProtNLM"/>
    </source>
</evidence>
<keyword evidence="3" id="KW-1185">Reference proteome</keyword>
<dbReference type="GO" id="GO:0005783">
    <property type="term" value="C:endoplasmic reticulum"/>
    <property type="evidence" value="ECO:0007669"/>
    <property type="project" value="TreeGrafter"/>
</dbReference>
<dbReference type="EMBL" id="MCGE01000005">
    <property type="protein sequence ID" value="ORZ21694.1"/>
    <property type="molecule type" value="Genomic_DNA"/>
</dbReference>
<protein>
    <recommendedName>
        <fullName evidence="4">Ubiquitin-like domain-containing protein</fullName>
    </recommendedName>
</protein>
<gene>
    <name evidence="2" type="ORF">BCR42DRAFT_475246</name>
</gene>
<keyword evidence="1" id="KW-0472">Membrane</keyword>
<dbReference type="PANTHER" id="PTHR28049:SF1">
    <property type="entry name" value="DSC E3 UBIQUITIN LIGASE COMPLEX SUBUNIT 3"/>
    <property type="match status" value="1"/>
</dbReference>